<dbReference type="PANTHER" id="PTHR35137:SF1">
    <property type="entry name" value="CHROMOPHORE LYASE CRL, CHLOROPLASTIC"/>
    <property type="match status" value="1"/>
</dbReference>
<dbReference type="AlphaFoldDB" id="A0A2P7MSR7"/>
<keyword evidence="2 3" id="KW-0456">Lyase</keyword>
<comment type="function">
    <text evidence="3">Covalently attaches a chromophore to Cys residue(s) of phycobiliproteins.</text>
</comment>
<name>A0A2P7MSR7_9CYAN</name>
<comment type="similarity">
    <text evidence="1 3">Belongs to the CpcT/CpeT biliprotein lyase family.</text>
</comment>
<comment type="caution">
    <text evidence="4">The sequence shown here is derived from an EMBL/GenBank/DDBJ whole genome shotgun (WGS) entry which is preliminary data.</text>
</comment>
<protein>
    <recommendedName>
        <fullName evidence="3">Chromophore lyase CpcT/CpeT</fullName>
        <ecNumber evidence="3">4.-.-.-</ecNumber>
    </recommendedName>
</protein>
<evidence type="ECO:0000313" key="5">
    <source>
        <dbReference type="Proteomes" id="UP000243002"/>
    </source>
</evidence>
<dbReference type="EC" id="4.-.-.-" evidence="3"/>
<organism evidence="4 5">
    <name type="scientific">Cyanobium usitatum str. Tous</name>
    <dbReference type="NCBI Taxonomy" id="2116684"/>
    <lineage>
        <taxon>Bacteria</taxon>
        <taxon>Bacillati</taxon>
        <taxon>Cyanobacteriota</taxon>
        <taxon>Cyanophyceae</taxon>
        <taxon>Synechococcales</taxon>
        <taxon>Prochlorococcaceae</taxon>
        <taxon>Cyanobium</taxon>
    </lineage>
</organism>
<dbReference type="GO" id="GO:0017006">
    <property type="term" value="P:protein-tetrapyrrole linkage"/>
    <property type="evidence" value="ECO:0007669"/>
    <property type="project" value="UniProtKB-UniRule"/>
</dbReference>
<evidence type="ECO:0000313" key="4">
    <source>
        <dbReference type="EMBL" id="PSJ04241.1"/>
    </source>
</evidence>
<sequence length="212" mass="24244">MIGITLKFAKILAGHYSNFSQSQRDPVNFAHINIYFRPLPWEIFQGPGFYSEQSYGHDPWRPYRQGVHRLISTEKVQIVENFGFDQPIRLAGAGFTPKLLKLIHIDRLKQRCGCAMHFQETTPGCFSGKVEPGNKCLVPRDGRPTYLVSEVLVDHENWISRDQGFDPATNTLQWGSEHGPLRFERVASFENEVTAEWARLSNHKGEESEQIG</sequence>
<evidence type="ECO:0000256" key="1">
    <source>
        <dbReference type="ARBA" id="ARBA00008206"/>
    </source>
</evidence>
<dbReference type="HAMAP" id="MF_01460">
    <property type="entry name" value="Chrphore_lyase_CpxT"/>
    <property type="match status" value="1"/>
</dbReference>
<dbReference type="InterPro" id="IPR038672">
    <property type="entry name" value="CpcT/CpeT_sf"/>
</dbReference>
<dbReference type="PANTHER" id="PTHR35137">
    <property type="entry name" value="CHROMOPHORE LYASE CRL, CHLOROPLASTIC"/>
    <property type="match status" value="1"/>
</dbReference>
<gene>
    <name evidence="3" type="primary">cpcT</name>
    <name evidence="4" type="ORF">C7K55_11315</name>
</gene>
<dbReference type="Proteomes" id="UP000243002">
    <property type="component" value="Unassembled WGS sequence"/>
</dbReference>
<dbReference type="Gene3D" id="2.40.128.590">
    <property type="entry name" value="CpcT/CpeT domain"/>
    <property type="match status" value="1"/>
</dbReference>
<dbReference type="CDD" id="cd16338">
    <property type="entry name" value="CpcT"/>
    <property type="match status" value="1"/>
</dbReference>
<evidence type="ECO:0000256" key="2">
    <source>
        <dbReference type="ARBA" id="ARBA00023239"/>
    </source>
</evidence>
<dbReference type="OrthoDB" id="509174at2"/>
<dbReference type="GO" id="GO:0016829">
    <property type="term" value="F:lyase activity"/>
    <property type="evidence" value="ECO:0007669"/>
    <property type="project" value="UniProtKB-KW"/>
</dbReference>
<dbReference type="InterPro" id="IPR010404">
    <property type="entry name" value="CpcT/CpeT"/>
</dbReference>
<proteinExistence type="inferred from homology"/>
<accession>A0A2P7MSR7</accession>
<dbReference type="EMBL" id="PXXO01000014">
    <property type="protein sequence ID" value="PSJ04241.1"/>
    <property type="molecule type" value="Genomic_DNA"/>
</dbReference>
<dbReference type="Pfam" id="PF06206">
    <property type="entry name" value="CpeT"/>
    <property type="match status" value="1"/>
</dbReference>
<dbReference type="RefSeq" id="WP_106632838.1">
    <property type="nucleotide sequence ID" value="NZ_PXXO01000014.1"/>
</dbReference>
<evidence type="ECO:0000256" key="3">
    <source>
        <dbReference type="HAMAP-Rule" id="MF_01460"/>
    </source>
</evidence>
<keyword evidence="5" id="KW-1185">Reference proteome</keyword>
<reference evidence="4 5" key="1">
    <citation type="journal article" date="2018" name="Environ. Microbiol.">
        <title>Ecological and genomic features of two widespread freshwater picocyanobacteria.</title>
        <authorList>
            <person name="Cabello-Yeves P.J."/>
            <person name="Picazo A."/>
            <person name="Camacho A."/>
            <person name="Callieri C."/>
            <person name="Rosselli R."/>
            <person name="Roda-Garcia J.J."/>
            <person name="Coutinho F.H."/>
            <person name="Rodriguez-Valera F."/>
        </authorList>
    </citation>
    <scope>NUCLEOTIDE SEQUENCE [LARGE SCALE GENOMIC DNA]</scope>
    <source>
        <strain evidence="4 5">Tous</strain>
    </source>
</reference>